<evidence type="ECO:0000313" key="1">
    <source>
        <dbReference type="EnsemblMetazoa" id="G17654.1:cds"/>
    </source>
</evidence>
<accession>A0A8W8J7E7</accession>
<proteinExistence type="predicted"/>
<reference evidence="1" key="1">
    <citation type="submission" date="2022-08" db="UniProtKB">
        <authorList>
            <consortium name="EnsemblMetazoa"/>
        </authorList>
    </citation>
    <scope>IDENTIFICATION</scope>
    <source>
        <strain evidence="1">05x7-T-G4-1.051#20</strain>
    </source>
</reference>
<protein>
    <submittedName>
        <fullName evidence="1">Uncharacterized protein</fullName>
    </submittedName>
</protein>
<keyword evidence="2" id="KW-1185">Reference proteome</keyword>
<dbReference type="EnsemblMetazoa" id="G17654.1">
    <property type="protein sequence ID" value="G17654.1:cds"/>
    <property type="gene ID" value="G17654"/>
</dbReference>
<dbReference type="Proteomes" id="UP000005408">
    <property type="component" value="Unassembled WGS sequence"/>
</dbReference>
<organism evidence="1 2">
    <name type="scientific">Magallana gigas</name>
    <name type="common">Pacific oyster</name>
    <name type="synonym">Crassostrea gigas</name>
    <dbReference type="NCBI Taxonomy" id="29159"/>
    <lineage>
        <taxon>Eukaryota</taxon>
        <taxon>Metazoa</taxon>
        <taxon>Spiralia</taxon>
        <taxon>Lophotrochozoa</taxon>
        <taxon>Mollusca</taxon>
        <taxon>Bivalvia</taxon>
        <taxon>Autobranchia</taxon>
        <taxon>Pteriomorphia</taxon>
        <taxon>Ostreida</taxon>
        <taxon>Ostreoidea</taxon>
        <taxon>Ostreidae</taxon>
        <taxon>Magallana</taxon>
    </lineage>
</organism>
<dbReference type="AlphaFoldDB" id="A0A8W8J7E7"/>
<sequence length="183" mass="20921">MAANGLINKEKLGKTHLCFGNDSPRKISSYWRDYGPDTRIPCPLPPIGHRPQTPVEVLPVSDYSADSRFLTSTKQHYSLYNKEISDRIRQRCLQSSDINKALHGGRSVTNYQETLPPVTRHRLDYRPLILETGPSSQGVIRRVRNRSGPIRFKESTIATEAMHAFQWPKAHALPPWLQKRTVH</sequence>
<evidence type="ECO:0000313" key="2">
    <source>
        <dbReference type="Proteomes" id="UP000005408"/>
    </source>
</evidence>
<dbReference type="OMA" id="VWNANEK"/>
<dbReference type="OrthoDB" id="6052338at2759"/>
<name>A0A8W8J7E7_MAGGI</name>